<proteinExistence type="predicted"/>
<dbReference type="RefSeq" id="WP_127789378.1">
    <property type="nucleotide sequence ID" value="NZ_SACL01000008.1"/>
</dbReference>
<keyword evidence="1" id="KW-0732">Signal</keyword>
<feature type="signal peptide" evidence="1">
    <location>
        <begin position="1"/>
        <end position="23"/>
    </location>
</feature>
<keyword evidence="4" id="KW-1185">Reference proteome</keyword>
<evidence type="ECO:0000256" key="1">
    <source>
        <dbReference type="SAM" id="SignalP"/>
    </source>
</evidence>
<sequence>MRSIGQLALAIGLAIITAGAAQAQGNPPAACFQQCAAPARSLQANPPPVQACLIRCRAASEFSAQQNQRPLRGPVTRAASNPYSSGRGIPVAASALPATAGQWGAIYAALPPTAAVGIVAGPRDRNIAHTQAESQCRTTARGDCRLLTEFSSGCGSAAQAVRSMSIVPSNHPSTYRVTYVASGTGPSRSDAERAAVASCNSRDPQATCRVVSTACIGGG</sequence>
<reference evidence="3 4" key="1">
    <citation type="submission" date="2019-01" db="EMBL/GenBank/DDBJ databases">
        <authorList>
            <person name="Chen W.-M."/>
        </authorList>
    </citation>
    <scope>NUCLEOTIDE SEQUENCE [LARGE SCALE GENOMIC DNA]</scope>
    <source>
        <strain evidence="3 4">CCP-6</strain>
    </source>
</reference>
<dbReference type="Proteomes" id="UP000282957">
    <property type="component" value="Unassembled WGS sequence"/>
</dbReference>
<evidence type="ECO:0000313" key="4">
    <source>
        <dbReference type="Proteomes" id="UP000282957"/>
    </source>
</evidence>
<gene>
    <name evidence="3" type="ORF">EOD42_20160</name>
</gene>
<dbReference type="InterPro" id="IPR025240">
    <property type="entry name" value="DUF4189"/>
</dbReference>
<organism evidence="3 4">
    <name type="scientific">Rhodovarius crocodyli</name>
    <dbReference type="NCBI Taxonomy" id="1979269"/>
    <lineage>
        <taxon>Bacteria</taxon>
        <taxon>Pseudomonadati</taxon>
        <taxon>Pseudomonadota</taxon>
        <taxon>Alphaproteobacteria</taxon>
        <taxon>Acetobacterales</taxon>
        <taxon>Roseomonadaceae</taxon>
        <taxon>Rhodovarius</taxon>
    </lineage>
</organism>
<dbReference type="Pfam" id="PF13827">
    <property type="entry name" value="DUF4189"/>
    <property type="match status" value="1"/>
</dbReference>
<accession>A0A437M2Y1</accession>
<evidence type="ECO:0000259" key="2">
    <source>
        <dbReference type="Pfam" id="PF13827"/>
    </source>
</evidence>
<dbReference type="AlphaFoldDB" id="A0A437M2Y1"/>
<dbReference type="EMBL" id="SACL01000008">
    <property type="protein sequence ID" value="RVT92048.1"/>
    <property type="molecule type" value="Genomic_DNA"/>
</dbReference>
<feature type="chain" id="PRO_5019377337" evidence="1">
    <location>
        <begin position="24"/>
        <end position="219"/>
    </location>
</feature>
<comment type="caution">
    <text evidence="3">The sequence shown here is derived from an EMBL/GenBank/DDBJ whole genome shotgun (WGS) entry which is preliminary data.</text>
</comment>
<protein>
    <submittedName>
        <fullName evidence="3">DUF4189 domain-containing protein</fullName>
    </submittedName>
</protein>
<name>A0A437M2Y1_9PROT</name>
<dbReference type="OrthoDB" id="7258946at2"/>
<feature type="domain" description="DUF4189" evidence="2">
    <location>
        <begin position="103"/>
        <end position="215"/>
    </location>
</feature>
<evidence type="ECO:0000313" key="3">
    <source>
        <dbReference type="EMBL" id="RVT92048.1"/>
    </source>
</evidence>